<gene>
    <name evidence="1" type="ORF">Atai01_46220</name>
</gene>
<dbReference type="EMBL" id="BSTI01000010">
    <property type="protein sequence ID" value="GLY68003.1"/>
    <property type="molecule type" value="Genomic_DNA"/>
</dbReference>
<dbReference type="Gene3D" id="1.10.1780.10">
    <property type="entry name" value="Clp, N-terminal domain"/>
    <property type="match status" value="2"/>
</dbReference>
<protein>
    <recommendedName>
        <fullName evidence="3">Clp R domain-containing protein</fullName>
    </recommendedName>
</protein>
<accession>A0A9W6VE29</accession>
<reference evidence="1" key="1">
    <citation type="submission" date="2023-03" db="EMBL/GenBank/DDBJ databases">
        <title>Amycolatopsis taiwanensis NBRC 103393.</title>
        <authorList>
            <person name="Ichikawa N."/>
            <person name="Sato H."/>
            <person name="Tonouchi N."/>
        </authorList>
    </citation>
    <scope>NUCLEOTIDE SEQUENCE</scope>
    <source>
        <strain evidence="1">NBRC 103393</strain>
    </source>
</reference>
<name>A0A9W6VE29_9PSEU</name>
<dbReference type="SUPFAM" id="SSF81923">
    <property type="entry name" value="Double Clp-N motif"/>
    <property type="match status" value="1"/>
</dbReference>
<comment type="caution">
    <text evidence="1">The sequence shown here is derived from an EMBL/GenBank/DDBJ whole genome shotgun (WGS) entry which is preliminary data.</text>
</comment>
<evidence type="ECO:0000313" key="2">
    <source>
        <dbReference type="Proteomes" id="UP001165136"/>
    </source>
</evidence>
<proteinExistence type="predicted"/>
<evidence type="ECO:0000313" key="1">
    <source>
        <dbReference type="EMBL" id="GLY68003.1"/>
    </source>
</evidence>
<sequence>MRNQQFGDDARALVRTAHERARVLGHPGIGSEHLLYAVADSPTRVGAVAREHGLTPDGVAVQTDRLLAGPRSVFDGLDADALASIGIDLDAVREAVEANFGPAHVSSPWARRRRVRLPGHLPVTGRARSCMQAAVREAGRGSAARVAAHHLGAAVVAADGGLVPPILAALGVSSPMLCTAILETAR</sequence>
<dbReference type="Proteomes" id="UP001165136">
    <property type="component" value="Unassembled WGS sequence"/>
</dbReference>
<organism evidence="1 2">
    <name type="scientific">Amycolatopsis taiwanensis</name>
    <dbReference type="NCBI Taxonomy" id="342230"/>
    <lineage>
        <taxon>Bacteria</taxon>
        <taxon>Bacillati</taxon>
        <taxon>Actinomycetota</taxon>
        <taxon>Actinomycetes</taxon>
        <taxon>Pseudonocardiales</taxon>
        <taxon>Pseudonocardiaceae</taxon>
        <taxon>Amycolatopsis</taxon>
    </lineage>
</organism>
<dbReference type="InterPro" id="IPR036628">
    <property type="entry name" value="Clp_N_dom_sf"/>
</dbReference>
<dbReference type="AlphaFoldDB" id="A0A9W6VE29"/>
<evidence type="ECO:0008006" key="3">
    <source>
        <dbReference type="Google" id="ProtNLM"/>
    </source>
</evidence>
<dbReference type="RefSeq" id="WP_052372240.1">
    <property type="nucleotide sequence ID" value="NZ_BSTI01000010.1"/>
</dbReference>
<keyword evidence="2" id="KW-1185">Reference proteome</keyword>